<evidence type="ECO:0000313" key="3">
    <source>
        <dbReference type="EMBL" id="MCC6071527.1"/>
    </source>
</evidence>
<accession>A0ABS8ISA8</accession>
<dbReference type="InterPro" id="IPR012495">
    <property type="entry name" value="TadE-like_dom"/>
</dbReference>
<proteinExistence type="predicted"/>
<dbReference type="RefSeq" id="WP_229432434.1">
    <property type="nucleotide sequence ID" value="NZ_JAJHPV010000013.1"/>
</dbReference>
<feature type="transmembrane region" description="Helical" evidence="1">
    <location>
        <begin position="15"/>
        <end position="35"/>
    </location>
</feature>
<reference evidence="3 4" key="1">
    <citation type="submission" date="2021-11" db="EMBL/GenBank/DDBJ databases">
        <authorList>
            <person name="Huq M.A."/>
        </authorList>
    </citation>
    <scope>NUCLEOTIDE SEQUENCE [LARGE SCALE GENOMIC DNA]</scope>
    <source>
        <strain evidence="3 4">MAHUQ-52</strain>
    </source>
</reference>
<evidence type="ECO:0000313" key="4">
    <source>
        <dbReference type="Proteomes" id="UP001198701"/>
    </source>
</evidence>
<evidence type="ECO:0000259" key="2">
    <source>
        <dbReference type="Pfam" id="PF07811"/>
    </source>
</evidence>
<comment type="caution">
    <text evidence="3">The sequence shown here is derived from an EMBL/GenBank/DDBJ whole genome shotgun (WGS) entry which is preliminary data.</text>
</comment>
<feature type="domain" description="TadE-like" evidence="2">
    <location>
        <begin position="14"/>
        <end position="56"/>
    </location>
</feature>
<organism evidence="3 4">
    <name type="scientific">Massilia agrisoli</name>
    <dbReference type="NCBI Taxonomy" id="2892444"/>
    <lineage>
        <taxon>Bacteria</taxon>
        <taxon>Pseudomonadati</taxon>
        <taxon>Pseudomonadota</taxon>
        <taxon>Betaproteobacteria</taxon>
        <taxon>Burkholderiales</taxon>
        <taxon>Oxalobacteraceae</taxon>
        <taxon>Telluria group</taxon>
        <taxon>Massilia</taxon>
    </lineage>
</organism>
<dbReference type="EMBL" id="JAJHPV010000013">
    <property type="protein sequence ID" value="MCC6071527.1"/>
    <property type="molecule type" value="Genomic_DNA"/>
</dbReference>
<sequence length="153" mass="16888">MNARPFRPLKYQRGVAAIEFALVATVFLTLLFGIIEFSRITFYWNAATEATRLGARLAVVCDMDDATIKSRMTDLFPILSADKIDVEYEPGGCPPTTCRQVRVTVDAPGALPTYIPFFNFSPVLPKFSTTLPRESMRSAFGKAGEEVANPVCI</sequence>
<keyword evidence="1" id="KW-1133">Transmembrane helix</keyword>
<name>A0ABS8ISA8_9BURK</name>
<gene>
    <name evidence="3" type="ORF">LMJ30_11210</name>
</gene>
<keyword evidence="4" id="KW-1185">Reference proteome</keyword>
<evidence type="ECO:0000256" key="1">
    <source>
        <dbReference type="SAM" id="Phobius"/>
    </source>
</evidence>
<keyword evidence="1" id="KW-0812">Transmembrane</keyword>
<dbReference type="Pfam" id="PF07811">
    <property type="entry name" value="TadE"/>
    <property type="match status" value="1"/>
</dbReference>
<dbReference type="Proteomes" id="UP001198701">
    <property type="component" value="Unassembled WGS sequence"/>
</dbReference>
<keyword evidence="1" id="KW-0472">Membrane</keyword>
<protein>
    <submittedName>
        <fullName evidence="3">Pilus assembly protein</fullName>
    </submittedName>
</protein>